<keyword evidence="1" id="KW-1133">Transmembrane helix</keyword>
<evidence type="ECO:0000313" key="2">
    <source>
        <dbReference type="EMBL" id="AMB97599.1"/>
    </source>
</evidence>
<evidence type="ECO:0000256" key="1">
    <source>
        <dbReference type="SAM" id="Phobius"/>
    </source>
</evidence>
<proteinExistence type="predicted"/>
<dbReference type="EMBL" id="CP014162">
    <property type="protein sequence ID" value="AMB97599.1"/>
    <property type="molecule type" value="Genomic_DNA"/>
</dbReference>
<feature type="transmembrane region" description="Helical" evidence="1">
    <location>
        <begin position="34"/>
        <end position="50"/>
    </location>
</feature>
<name>A0AAC8X0S2_9LACT</name>
<accession>A0AAC8X0S2</accession>
<keyword evidence="1" id="KW-0472">Membrane</keyword>
<organism evidence="2 3">
    <name type="scientific">Aerococcus urinaeequi</name>
    <dbReference type="NCBI Taxonomy" id="51665"/>
    <lineage>
        <taxon>Bacteria</taxon>
        <taxon>Bacillati</taxon>
        <taxon>Bacillota</taxon>
        <taxon>Bacilli</taxon>
        <taxon>Lactobacillales</taxon>
        <taxon>Aerococcaceae</taxon>
        <taxon>Aerococcus</taxon>
    </lineage>
</organism>
<evidence type="ECO:0000313" key="3">
    <source>
        <dbReference type="Proteomes" id="UP000067698"/>
    </source>
</evidence>
<reference evidence="3" key="2">
    <citation type="submission" date="2016-01" db="EMBL/GenBank/DDBJ databases">
        <title>Six Aerococcus type strain genome sequencing and assembly using PacBio and Illumina Hiseq.</title>
        <authorList>
            <person name="Carkaci D."/>
            <person name="Dargis R."/>
            <person name="Nielsen X.C."/>
            <person name="Skovgaard O."/>
            <person name="Fuursted K."/>
            <person name="Christensen J.J."/>
        </authorList>
    </citation>
    <scope>NUCLEOTIDE SEQUENCE [LARGE SCALE GENOMIC DNA]</scope>
    <source>
        <strain evidence="3">CCUG28094</strain>
    </source>
</reference>
<dbReference type="Proteomes" id="UP000067698">
    <property type="component" value="Chromosome"/>
</dbReference>
<keyword evidence="1" id="KW-0812">Transmembrane</keyword>
<gene>
    <name evidence="2" type="ORF">AWM74_04860</name>
</gene>
<dbReference type="AlphaFoldDB" id="A0AAC8X0S2"/>
<protein>
    <submittedName>
        <fullName evidence="2">Uncharacterized protein</fullName>
    </submittedName>
</protein>
<sequence>MKNFLIPRNITILLLVIFAFVTFSFQESYKYNRIFLILFILNLVWGIYYEKKGHYGALKLYLGIKKPAVGSQLVFCHLSFWEEKDL</sequence>
<reference evidence="2 3" key="1">
    <citation type="journal article" date="2016" name="Genome Announc.">
        <title>Complete Genome Sequences of Aerococcus christensenii CCUG 28831T, Aerococcus sanguinicola CCUG 43001T, Aerococcus urinae CCUG 36881T, Aerococcus urinaeequi CCUG 28094T, Aerococcus urinaehominis CCUG 42038 BT, and Aerococcus viridans CCUG 4311T.</title>
        <authorList>
            <person name="Carkaci D."/>
            <person name="Dargis R."/>
            <person name="Nielsen X.C."/>
            <person name="Skovgaard O."/>
            <person name="Fuursted K."/>
            <person name="Christensen J.J."/>
        </authorList>
    </citation>
    <scope>NUCLEOTIDE SEQUENCE [LARGE SCALE GENOMIC DNA]</scope>
    <source>
        <strain evidence="2 3">CCUG28094</strain>
    </source>
</reference>